<protein>
    <recommendedName>
        <fullName evidence="8">DDE Tnp4 domain-containing protein</fullName>
    </recommendedName>
</protein>
<dbReference type="InterPro" id="IPR027806">
    <property type="entry name" value="HARBI1_dom"/>
</dbReference>
<dbReference type="InterPro" id="IPR045249">
    <property type="entry name" value="HARBI1-like"/>
</dbReference>
<dbReference type="OrthoDB" id="6627079at2759"/>
<evidence type="ECO:0000256" key="5">
    <source>
        <dbReference type="ARBA" id="ARBA00022723"/>
    </source>
</evidence>
<comment type="caution">
    <text evidence="9">The sequence shown here is derived from an EMBL/GenBank/DDBJ whole genome shotgun (WGS) entry which is preliminary data.</text>
</comment>
<dbReference type="AlphaFoldDB" id="A0A9P0NSL4"/>
<evidence type="ECO:0000256" key="7">
    <source>
        <dbReference type="ARBA" id="ARBA00023242"/>
    </source>
</evidence>
<evidence type="ECO:0000256" key="6">
    <source>
        <dbReference type="ARBA" id="ARBA00022801"/>
    </source>
</evidence>
<evidence type="ECO:0000256" key="4">
    <source>
        <dbReference type="ARBA" id="ARBA00022722"/>
    </source>
</evidence>
<evidence type="ECO:0000256" key="1">
    <source>
        <dbReference type="ARBA" id="ARBA00001968"/>
    </source>
</evidence>
<evidence type="ECO:0000256" key="2">
    <source>
        <dbReference type="ARBA" id="ARBA00004123"/>
    </source>
</evidence>
<evidence type="ECO:0000256" key="3">
    <source>
        <dbReference type="ARBA" id="ARBA00006958"/>
    </source>
</evidence>
<keyword evidence="4" id="KW-0540">Nuclease</keyword>
<dbReference type="GO" id="GO:0004518">
    <property type="term" value="F:nuclease activity"/>
    <property type="evidence" value="ECO:0007669"/>
    <property type="project" value="UniProtKB-KW"/>
</dbReference>
<dbReference type="GO" id="GO:0046872">
    <property type="term" value="F:metal ion binding"/>
    <property type="evidence" value="ECO:0007669"/>
    <property type="project" value="UniProtKB-KW"/>
</dbReference>
<evidence type="ECO:0000259" key="8">
    <source>
        <dbReference type="Pfam" id="PF13359"/>
    </source>
</evidence>
<feature type="domain" description="DDE Tnp4" evidence="8">
    <location>
        <begin position="177"/>
        <end position="342"/>
    </location>
</feature>
<reference evidence="9" key="1">
    <citation type="submission" date="2022-03" db="EMBL/GenBank/DDBJ databases">
        <authorList>
            <person name="Sayadi A."/>
        </authorList>
    </citation>
    <scope>NUCLEOTIDE SEQUENCE</scope>
</reference>
<proteinExistence type="inferred from homology"/>
<evidence type="ECO:0000313" key="9">
    <source>
        <dbReference type="EMBL" id="CAH1954257.1"/>
    </source>
</evidence>
<dbReference type="GO" id="GO:0005634">
    <property type="term" value="C:nucleus"/>
    <property type="evidence" value="ECO:0007669"/>
    <property type="project" value="UniProtKB-SubCell"/>
</dbReference>
<evidence type="ECO:0000313" key="10">
    <source>
        <dbReference type="Proteomes" id="UP001152888"/>
    </source>
</evidence>
<keyword evidence="5" id="KW-0479">Metal-binding</keyword>
<accession>A0A9P0NSL4</accession>
<comment type="cofactor">
    <cofactor evidence="1">
        <name>a divalent metal cation</name>
        <dbReference type="ChEBI" id="CHEBI:60240"/>
    </cofactor>
</comment>
<organism evidence="9 10">
    <name type="scientific">Acanthoscelides obtectus</name>
    <name type="common">Bean weevil</name>
    <name type="synonym">Bruchus obtectus</name>
    <dbReference type="NCBI Taxonomy" id="200917"/>
    <lineage>
        <taxon>Eukaryota</taxon>
        <taxon>Metazoa</taxon>
        <taxon>Ecdysozoa</taxon>
        <taxon>Arthropoda</taxon>
        <taxon>Hexapoda</taxon>
        <taxon>Insecta</taxon>
        <taxon>Pterygota</taxon>
        <taxon>Neoptera</taxon>
        <taxon>Endopterygota</taxon>
        <taxon>Coleoptera</taxon>
        <taxon>Polyphaga</taxon>
        <taxon>Cucujiformia</taxon>
        <taxon>Chrysomeloidea</taxon>
        <taxon>Chrysomelidae</taxon>
        <taxon>Bruchinae</taxon>
        <taxon>Bruchini</taxon>
        <taxon>Acanthoscelides</taxon>
    </lineage>
</organism>
<keyword evidence="7" id="KW-0539">Nucleus</keyword>
<comment type="similarity">
    <text evidence="3">Belongs to the HARBI1 family.</text>
</comment>
<dbReference type="Pfam" id="PF13359">
    <property type="entry name" value="DDE_Tnp_4"/>
    <property type="match status" value="1"/>
</dbReference>
<dbReference type="PANTHER" id="PTHR22930:SF269">
    <property type="entry name" value="NUCLEASE HARBI1-LIKE PROTEIN"/>
    <property type="match status" value="1"/>
</dbReference>
<dbReference type="GO" id="GO:0016787">
    <property type="term" value="F:hydrolase activity"/>
    <property type="evidence" value="ECO:0007669"/>
    <property type="project" value="UniProtKB-KW"/>
</dbReference>
<name>A0A9P0NSL4_ACAOB</name>
<sequence length="412" mass="47531">MADDELVAAISFGLTYLYFKFKQKNSEVKRRKRRRWWMIKIHKNRTRKFMDEKFCELLHEPSGEFHNFCRMSFADFEYLLDKISPLISKQDTDFRDAIPAKYRLAITLRFIATGDSYKSLHYLFKVSTQLISKIVKEVCKAINEVLRNEIKMPPTADAWMTIERGYRRKFPHCLGSIDGKHILIESPPHSGTEYFNYKKTFSIVLLALVDANYKFIFADIGCQGRISDGGVFNNSLLWQKISKTEIDFPSACPLPGSEINVPYVFIGDGAFALSMHVMKPYPGQHNVGSPKRIFNQCLSRARVVVENTFGVLTSIFRIYRRPIDLDPSTVSEITMTCVLIHNFLRKSSPERYTPPGTFDVIDSSGTLITPGSWRNHESEYSAIQNMSNVPRRSPLQAKQIREEFTSYFCRSI</sequence>
<keyword evidence="6" id="KW-0378">Hydrolase</keyword>
<dbReference type="EMBL" id="CAKOFQ010006653">
    <property type="protein sequence ID" value="CAH1954257.1"/>
    <property type="molecule type" value="Genomic_DNA"/>
</dbReference>
<comment type="subcellular location">
    <subcellularLocation>
        <location evidence="2">Nucleus</location>
    </subcellularLocation>
</comment>
<dbReference type="Proteomes" id="UP001152888">
    <property type="component" value="Unassembled WGS sequence"/>
</dbReference>
<keyword evidence="10" id="KW-1185">Reference proteome</keyword>
<gene>
    <name evidence="9" type="ORF">ACAOBT_LOCUS449</name>
</gene>
<dbReference type="PANTHER" id="PTHR22930">
    <property type="match status" value="1"/>
</dbReference>